<evidence type="ECO:0000313" key="8">
    <source>
        <dbReference type="Proteomes" id="UP000515489"/>
    </source>
</evidence>
<dbReference type="RefSeq" id="WP_185887677.1">
    <property type="nucleotide sequence ID" value="NZ_CP060202.1"/>
</dbReference>
<dbReference type="Gene3D" id="3.10.50.40">
    <property type="match status" value="2"/>
</dbReference>
<dbReference type="PANTHER" id="PTHR10516">
    <property type="entry name" value="PEPTIDYL-PROLYL CIS-TRANS ISOMERASE"/>
    <property type="match status" value="1"/>
</dbReference>
<evidence type="ECO:0000313" key="7">
    <source>
        <dbReference type="EMBL" id="QNH61753.1"/>
    </source>
</evidence>
<name>A0A7G7W5W0_9BACT</name>
<protein>
    <recommendedName>
        <fullName evidence="5">Peptidyl-prolyl cis-trans isomerase</fullName>
        <ecNumber evidence="5">5.2.1.8</ecNumber>
    </recommendedName>
</protein>
<accession>A0A7G7W5W0</accession>
<dbReference type="EC" id="5.2.1.8" evidence="5"/>
<dbReference type="InterPro" id="IPR050689">
    <property type="entry name" value="FKBP-type_PPIase"/>
</dbReference>
<evidence type="ECO:0000256" key="1">
    <source>
        <dbReference type="ARBA" id="ARBA00000971"/>
    </source>
</evidence>
<keyword evidence="8" id="KW-1185">Reference proteome</keyword>
<gene>
    <name evidence="7" type="ORF">H4317_16600</name>
</gene>
<dbReference type="InterPro" id="IPR001179">
    <property type="entry name" value="PPIase_FKBP_dom"/>
</dbReference>
<proteinExistence type="inferred from homology"/>
<dbReference type="PROSITE" id="PS50059">
    <property type="entry name" value="FKBP_PPIASE"/>
    <property type="match status" value="1"/>
</dbReference>
<dbReference type="EMBL" id="CP060202">
    <property type="protein sequence ID" value="QNH61753.1"/>
    <property type="molecule type" value="Genomic_DNA"/>
</dbReference>
<comment type="catalytic activity">
    <reaction evidence="1 4 5">
        <text>[protein]-peptidylproline (omega=180) = [protein]-peptidylproline (omega=0)</text>
        <dbReference type="Rhea" id="RHEA:16237"/>
        <dbReference type="Rhea" id="RHEA-COMP:10747"/>
        <dbReference type="Rhea" id="RHEA-COMP:10748"/>
        <dbReference type="ChEBI" id="CHEBI:83833"/>
        <dbReference type="ChEBI" id="CHEBI:83834"/>
        <dbReference type="EC" id="5.2.1.8"/>
    </reaction>
</comment>
<keyword evidence="2 4" id="KW-0697">Rotamase</keyword>
<dbReference type="AlphaFoldDB" id="A0A7G7W5W0"/>
<comment type="similarity">
    <text evidence="5">Belongs to the FKBP-type PPIase family.</text>
</comment>
<dbReference type="GO" id="GO:0003755">
    <property type="term" value="F:peptidyl-prolyl cis-trans isomerase activity"/>
    <property type="evidence" value="ECO:0007669"/>
    <property type="project" value="UniProtKB-UniRule"/>
</dbReference>
<dbReference type="SUPFAM" id="SSF54534">
    <property type="entry name" value="FKBP-like"/>
    <property type="match status" value="1"/>
</dbReference>
<reference evidence="7 8" key="1">
    <citation type="submission" date="2020-08" db="EMBL/GenBank/DDBJ databases">
        <title>Hymenobacter sp. S2-20-2 genome sequencing.</title>
        <authorList>
            <person name="Jin L."/>
        </authorList>
    </citation>
    <scope>NUCLEOTIDE SEQUENCE [LARGE SCALE GENOMIC DNA]</scope>
    <source>
        <strain evidence="7 8">S2-20-2</strain>
    </source>
</reference>
<organism evidence="7 8">
    <name type="scientific">Hymenobacter sediminicola</name>
    <dbReference type="NCBI Taxonomy" id="2761579"/>
    <lineage>
        <taxon>Bacteria</taxon>
        <taxon>Pseudomonadati</taxon>
        <taxon>Bacteroidota</taxon>
        <taxon>Cytophagia</taxon>
        <taxon>Cytophagales</taxon>
        <taxon>Hymenobacteraceae</taxon>
        <taxon>Hymenobacter</taxon>
    </lineage>
</organism>
<dbReference type="PANTHER" id="PTHR10516:SF443">
    <property type="entry name" value="FK506-BINDING PROTEIN 59-RELATED"/>
    <property type="match status" value="1"/>
</dbReference>
<dbReference type="Proteomes" id="UP000515489">
    <property type="component" value="Chromosome"/>
</dbReference>
<keyword evidence="3 4" id="KW-0413">Isomerase</keyword>
<evidence type="ECO:0000256" key="3">
    <source>
        <dbReference type="ARBA" id="ARBA00023235"/>
    </source>
</evidence>
<evidence type="ECO:0000256" key="4">
    <source>
        <dbReference type="PROSITE-ProRule" id="PRU00277"/>
    </source>
</evidence>
<feature type="domain" description="PPIase FKBP-type" evidence="6">
    <location>
        <begin position="231"/>
        <end position="320"/>
    </location>
</feature>
<dbReference type="InterPro" id="IPR046357">
    <property type="entry name" value="PPIase_dom_sf"/>
</dbReference>
<sequence>MRRLLLPLPLLFFGFLGFGFQPFQGEPKPFSKTPSGIEYRIYRKVNGRYTLRTDVQPAGDATYASRVGKVLSAHLQYRTGKDSTVFNSRRQLRVPVQIPLAELKVKGGVEEAIALLQAGDSAIFRFQADSVFAKSFRQPVPPPVRQGGNVLQLLVKANQVMTPDEARTEQQRMVELAQQKEAAEAAQRLPKDIAAIQAYATRNKLPALQKAPGGTHYVITKRGTGPVPAPGQTVSVLYKGALLNGKVFDSSGKSGGRPIDVPIGRGMVIQGWDQAIPLLPKGSTAILLIPSGQAYGTRGAGPDIPANSILRFDVELVDVK</sequence>
<evidence type="ECO:0000256" key="5">
    <source>
        <dbReference type="RuleBase" id="RU003915"/>
    </source>
</evidence>
<dbReference type="KEGG" id="hsk:H4317_16600"/>
<evidence type="ECO:0000259" key="6">
    <source>
        <dbReference type="PROSITE" id="PS50059"/>
    </source>
</evidence>
<evidence type="ECO:0000256" key="2">
    <source>
        <dbReference type="ARBA" id="ARBA00023110"/>
    </source>
</evidence>
<dbReference type="Pfam" id="PF00254">
    <property type="entry name" value="FKBP_C"/>
    <property type="match status" value="1"/>
</dbReference>